<evidence type="ECO:0000313" key="8">
    <source>
        <dbReference type="EMBL" id="RAI28232.1"/>
    </source>
</evidence>
<dbReference type="Pfam" id="PF01177">
    <property type="entry name" value="Asp_Glu_race"/>
    <property type="match status" value="1"/>
</dbReference>
<keyword evidence="6 7" id="KW-0961">Cell wall biogenesis/degradation</keyword>
<dbReference type="OrthoDB" id="9801055at2"/>
<evidence type="ECO:0000256" key="5">
    <source>
        <dbReference type="ARBA" id="ARBA00023235"/>
    </source>
</evidence>
<dbReference type="EC" id="5.1.1.3" evidence="2 7"/>
<comment type="catalytic activity">
    <reaction evidence="1 7">
        <text>L-glutamate = D-glutamate</text>
        <dbReference type="Rhea" id="RHEA:12813"/>
        <dbReference type="ChEBI" id="CHEBI:29985"/>
        <dbReference type="ChEBI" id="CHEBI:29986"/>
        <dbReference type="EC" id="5.1.1.3"/>
    </reaction>
</comment>
<dbReference type="InterPro" id="IPR015942">
    <property type="entry name" value="Asp/Glu/hydantoin_racemase"/>
</dbReference>
<comment type="similarity">
    <text evidence="7">Belongs to the aspartate/glutamate racemases family.</text>
</comment>
<evidence type="ECO:0000256" key="6">
    <source>
        <dbReference type="ARBA" id="ARBA00023316"/>
    </source>
</evidence>
<proteinExistence type="inferred from homology"/>
<dbReference type="EMBL" id="NPEV01000011">
    <property type="protein sequence ID" value="RAI28232.1"/>
    <property type="molecule type" value="Genomic_DNA"/>
</dbReference>
<dbReference type="GO" id="GO:0071555">
    <property type="term" value="P:cell wall organization"/>
    <property type="evidence" value="ECO:0007669"/>
    <property type="project" value="UniProtKB-KW"/>
</dbReference>
<dbReference type="InterPro" id="IPR004391">
    <property type="entry name" value="Glu_race"/>
</dbReference>
<dbReference type="PANTHER" id="PTHR21198">
    <property type="entry name" value="GLUTAMATE RACEMASE"/>
    <property type="match status" value="1"/>
</dbReference>
<feature type="binding site" evidence="7">
    <location>
        <begin position="9"/>
        <end position="10"/>
    </location>
    <ligand>
        <name>substrate</name>
    </ligand>
</feature>
<keyword evidence="5 7" id="KW-0413">Isomerase</keyword>
<keyword evidence="3 7" id="KW-0133">Cell shape</keyword>
<comment type="pathway">
    <text evidence="7">Cell wall biogenesis; peptidoglycan biosynthesis.</text>
</comment>
<dbReference type="InterPro" id="IPR001920">
    <property type="entry name" value="Asp/Glu_race"/>
</dbReference>
<accession>A0A327JTK0</accession>
<sequence>MSRRVLVFDSGFGGFSVVREIVAQLPDVEIVYIADDAAFPFGDWEEEALRTHIVDLLGDFIARYRPDAVVIACNTASTLVLADLRARHAISFVGTVPAIKMAAERTKSGLFSVLATPVTVRRDYTFDLIAQFAPAAKVTLVGAVHLAALAEDRLAGRPVDMDALRAEIAPCFAERDGARTDIVVLACTHYPFLADLMAEVAPWPVAFLNPAGAIARQLGVVLGAHGDDGCGGSAVGPIAEFVFTSGRQAPPDISGILDRALAMSTR</sequence>
<dbReference type="InterPro" id="IPR018187">
    <property type="entry name" value="Asp/Glu_racemase_AS_1"/>
</dbReference>
<dbReference type="GO" id="GO:0008360">
    <property type="term" value="P:regulation of cell shape"/>
    <property type="evidence" value="ECO:0007669"/>
    <property type="project" value="UniProtKB-KW"/>
</dbReference>
<feature type="active site" description="Proton donor/acceptor" evidence="7">
    <location>
        <position position="187"/>
    </location>
</feature>
<dbReference type="UniPathway" id="UPA00219"/>
<dbReference type="GO" id="GO:0008881">
    <property type="term" value="F:glutamate racemase activity"/>
    <property type="evidence" value="ECO:0007669"/>
    <property type="project" value="UniProtKB-UniRule"/>
</dbReference>
<dbReference type="Gene3D" id="3.40.50.1860">
    <property type="match status" value="2"/>
</dbReference>
<dbReference type="PROSITE" id="PS00923">
    <property type="entry name" value="ASP_GLU_RACEMASE_1"/>
    <property type="match status" value="1"/>
</dbReference>
<feature type="active site" description="Proton donor/acceptor" evidence="7">
    <location>
        <position position="73"/>
    </location>
</feature>
<reference evidence="8 9" key="1">
    <citation type="submission" date="2017-07" db="EMBL/GenBank/DDBJ databases">
        <title>Draft Genome Sequences of Select Purple Nonsulfur Bacteria.</title>
        <authorList>
            <person name="Lasarre B."/>
            <person name="Mckinlay J.B."/>
        </authorList>
    </citation>
    <scope>NUCLEOTIDE SEQUENCE [LARGE SCALE GENOMIC DNA]</scope>
    <source>
        <strain evidence="8 9">DSM 11290</strain>
    </source>
</reference>
<keyword evidence="9" id="KW-1185">Reference proteome</keyword>
<evidence type="ECO:0000256" key="1">
    <source>
        <dbReference type="ARBA" id="ARBA00001602"/>
    </source>
</evidence>
<dbReference type="NCBIfam" id="TIGR00067">
    <property type="entry name" value="glut_race"/>
    <property type="match status" value="1"/>
</dbReference>
<dbReference type="SUPFAM" id="SSF53681">
    <property type="entry name" value="Aspartate/glutamate racemase"/>
    <property type="match status" value="2"/>
</dbReference>
<comment type="function">
    <text evidence="7">Provides the (R)-glutamate required for cell wall biosynthesis.</text>
</comment>
<dbReference type="RefSeq" id="WP_111433772.1">
    <property type="nucleotide sequence ID" value="NZ_JACIGG010000002.1"/>
</dbReference>
<organism evidence="8 9">
    <name type="scientific">Rhodobium orientis</name>
    <dbReference type="NCBI Taxonomy" id="34017"/>
    <lineage>
        <taxon>Bacteria</taxon>
        <taxon>Pseudomonadati</taxon>
        <taxon>Pseudomonadota</taxon>
        <taxon>Alphaproteobacteria</taxon>
        <taxon>Hyphomicrobiales</taxon>
        <taxon>Rhodobiaceae</taxon>
        <taxon>Rhodobium</taxon>
    </lineage>
</organism>
<dbReference type="PROSITE" id="PS00924">
    <property type="entry name" value="ASP_GLU_RACEMASE_2"/>
    <property type="match status" value="1"/>
</dbReference>
<dbReference type="AlphaFoldDB" id="A0A327JTK0"/>
<dbReference type="Proteomes" id="UP000249299">
    <property type="component" value="Unassembled WGS sequence"/>
</dbReference>
<evidence type="ECO:0000256" key="7">
    <source>
        <dbReference type="HAMAP-Rule" id="MF_00258"/>
    </source>
</evidence>
<protein>
    <recommendedName>
        <fullName evidence="2 7">Glutamate racemase</fullName>
        <ecNumber evidence="2 7">5.1.1.3</ecNumber>
    </recommendedName>
</protein>
<feature type="binding site" evidence="7">
    <location>
        <begin position="41"/>
        <end position="42"/>
    </location>
    <ligand>
        <name>substrate</name>
    </ligand>
</feature>
<dbReference type="GO" id="GO:0009252">
    <property type="term" value="P:peptidoglycan biosynthetic process"/>
    <property type="evidence" value="ECO:0007669"/>
    <property type="project" value="UniProtKB-UniRule"/>
</dbReference>
<keyword evidence="4 7" id="KW-0573">Peptidoglycan synthesis</keyword>
<feature type="binding site" evidence="7">
    <location>
        <begin position="188"/>
        <end position="189"/>
    </location>
    <ligand>
        <name>substrate</name>
    </ligand>
</feature>
<dbReference type="PANTHER" id="PTHR21198:SF2">
    <property type="entry name" value="GLUTAMATE RACEMASE"/>
    <property type="match status" value="1"/>
</dbReference>
<evidence type="ECO:0000256" key="4">
    <source>
        <dbReference type="ARBA" id="ARBA00022984"/>
    </source>
</evidence>
<feature type="binding site" evidence="7">
    <location>
        <begin position="74"/>
        <end position="75"/>
    </location>
    <ligand>
        <name>substrate</name>
    </ligand>
</feature>
<comment type="caution">
    <text evidence="8">The sequence shown here is derived from an EMBL/GenBank/DDBJ whole genome shotgun (WGS) entry which is preliminary data.</text>
</comment>
<evidence type="ECO:0000256" key="3">
    <source>
        <dbReference type="ARBA" id="ARBA00022960"/>
    </source>
</evidence>
<dbReference type="HAMAP" id="MF_00258">
    <property type="entry name" value="Glu_racemase"/>
    <property type="match status" value="1"/>
</dbReference>
<evidence type="ECO:0000256" key="2">
    <source>
        <dbReference type="ARBA" id="ARBA00013090"/>
    </source>
</evidence>
<evidence type="ECO:0000313" key="9">
    <source>
        <dbReference type="Proteomes" id="UP000249299"/>
    </source>
</evidence>
<name>A0A327JTK0_9HYPH</name>
<dbReference type="InterPro" id="IPR033134">
    <property type="entry name" value="Asp/Glu_racemase_AS_2"/>
</dbReference>
<gene>
    <name evidence="7" type="primary">murI</name>
    <name evidence="8" type="ORF">CH339_07765</name>
</gene>